<sequence length="72" mass="7704">MTRCWAAEYGPRGVRVNAVAPAPPTPRERGNSPGCRRWKSSPPALRHAAPTPWRSRAPSPTSPGTRPASCTA</sequence>
<evidence type="ECO:0000256" key="1">
    <source>
        <dbReference type="SAM" id="MobiDB-lite"/>
    </source>
</evidence>
<dbReference type="InterPro" id="IPR036291">
    <property type="entry name" value="NAD(P)-bd_dom_sf"/>
</dbReference>
<comment type="caution">
    <text evidence="2">The sequence shown here is derived from an EMBL/GenBank/DDBJ whole genome shotgun (WGS) entry which is preliminary data.</text>
</comment>
<reference evidence="2 3" key="1">
    <citation type="submission" date="2023-11" db="EMBL/GenBank/DDBJ databases">
        <title>Actinomadura monticuli sp. nov., isolated from volcanic ash.</title>
        <authorList>
            <person name="Lee S.D."/>
            <person name="Yang H."/>
            <person name="Kim I.S."/>
        </authorList>
    </citation>
    <scope>NUCLEOTIDE SEQUENCE [LARGE SCALE GENOMIC DNA]</scope>
    <source>
        <strain evidence="2 3">DLS-62</strain>
    </source>
</reference>
<gene>
    <name evidence="2" type="ORF">SM611_03095</name>
</gene>
<dbReference type="EMBL" id="JAXCEI010000001">
    <property type="protein sequence ID" value="MFA1537905.1"/>
    <property type="molecule type" value="Genomic_DNA"/>
</dbReference>
<dbReference type="Proteomes" id="UP001569963">
    <property type="component" value="Unassembled WGS sequence"/>
</dbReference>
<dbReference type="Gene3D" id="3.40.50.720">
    <property type="entry name" value="NAD(P)-binding Rossmann-like Domain"/>
    <property type="match status" value="1"/>
</dbReference>
<protein>
    <recommendedName>
        <fullName evidence="4">SDR family oxidoreductase</fullName>
    </recommendedName>
</protein>
<dbReference type="SUPFAM" id="SSF51735">
    <property type="entry name" value="NAD(P)-binding Rossmann-fold domains"/>
    <property type="match status" value="1"/>
</dbReference>
<feature type="compositionally biased region" description="Polar residues" evidence="1">
    <location>
        <begin position="58"/>
        <end position="72"/>
    </location>
</feature>
<evidence type="ECO:0008006" key="4">
    <source>
        <dbReference type="Google" id="ProtNLM"/>
    </source>
</evidence>
<feature type="region of interest" description="Disordered" evidence="1">
    <location>
        <begin position="16"/>
        <end position="72"/>
    </location>
</feature>
<evidence type="ECO:0000313" key="2">
    <source>
        <dbReference type="EMBL" id="MFA1537905.1"/>
    </source>
</evidence>
<name>A0ABV4Q446_9ACTN</name>
<evidence type="ECO:0000313" key="3">
    <source>
        <dbReference type="Proteomes" id="UP001569963"/>
    </source>
</evidence>
<keyword evidence="3" id="KW-1185">Reference proteome</keyword>
<proteinExistence type="predicted"/>
<organism evidence="2 3">
    <name type="scientific">Actinomadura monticuli</name>
    <dbReference type="NCBI Taxonomy" id="3097367"/>
    <lineage>
        <taxon>Bacteria</taxon>
        <taxon>Bacillati</taxon>
        <taxon>Actinomycetota</taxon>
        <taxon>Actinomycetes</taxon>
        <taxon>Streptosporangiales</taxon>
        <taxon>Thermomonosporaceae</taxon>
        <taxon>Actinomadura</taxon>
    </lineage>
</organism>
<accession>A0ABV4Q446</accession>